<feature type="transmembrane region" description="Helical" evidence="1">
    <location>
        <begin position="41"/>
        <end position="61"/>
    </location>
</feature>
<organism evidence="2 3">
    <name type="scientific">Dyella flagellata</name>
    <dbReference type="NCBI Taxonomy" id="1867833"/>
    <lineage>
        <taxon>Bacteria</taxon>
        <taxon>Pseudomonadati</taxon>
        <taxon>Pseudomonadota</taxon>
        <taxon>Gammaproteobacteria</taxon>
        <taxon>Lysobacterales</taxon>
        <taxon>Rhodanobacteraceae</taxon>
        <taxon>Dyella</taxon>
    </lineage>
</organism>
<feature type="transmembrane region" description="Helical" evidence="1">
    <location>
        <begin position="225"/>
        <end position="250"/>
    </location>
</feature>
<feature type="transmembrane region" description="Helical" evidence="1">
    <location>
        <begin position="165"/>
        <end position="188"/>
    </location>
</feature>
<name>A0ABQ5X9X9_9GAMM</name>
<keyword evidence="3" id="KW-1185">Reference proteome</keyword>
<reference evidence="3" key="1">
    <citation type="journal article" date="2019" name="Int. J. Syst. Evol. Microbiol.">
        <title>The Global Catalogue of Microorganisms (GCM) 10K type strain sequencing project: providing services to taxonomists for standard genome sequencing and annotation.</title>
        <authorList>
            <consortium name="The Broad Institute Genomics Platform"/>
            <consortium name="The Broad Institute Genome Sequencing Center for Infectious Disease"/>
            <person name="Wu L."/>
            <person name="Ma J."/>
        </authorList>
    </citation>
    <scope>NUCLEOTIDE SEQUENCE [LARGE SCALE GENOMIC DNA]</scope>
    <source>
        <strain evidence="3">NBRC 111981</strain>
    </source>
</reference>
<protein>
    <recommendedName>
        <fullName evidence="4">DoxX family protein</fullName>
    </recommendedName>
</protein>
<keyword evidence="1" id="KW-0812">Transmembrane</keyword>
<evidence type="ECO:0008006" key="4">
    <source>
        <dbReference type="Google" id="ProtNLM"/>
    </source>
</evidence>
<dbReference type="Proteomes" id="UP001156627">
    <property type="component" value="Unassembled WGS sequence"/>
</dbReference>
<keyword evidence="1" id="KW-1133">Transmembrane helix</keyword>
<feature type="transmembrane region" description="Helical" evidence="1">
    <location>
        <begin position="66"/>
        <end position="85"/>
    </location>
</feature>
<accession>A0ABQ5X9X9</accession>
<comment type="caution">
    <text evidence="2">The sequence shown here is derived from an EMBL/GenBank/DDBJ whole genome shotgun (WGS) entry which is preliminary data.</text>
</comment>
<keyword evidence="1" id="KW-0472">Membrane</keyword>
<gene>
    <name evidence="2" type="ORF">GCM10007898_20500</name>
</gene>
<feature type="transmembrane region" description="Helical" evidence="1">
    <location>
        <begin position="134"/>
        <end position="153"/>
    </location>
</feature>
<evidence type="ECO:0000313" key="3">
    <source>
        <dbReference type="Proteomes" id="UP001156627"/>
    </source>
</evidence>
<feature type="transmembrane region" description="Helical" evidence="1">
    <location>
        <begin position="195"/>
        <end position="213"/>
    </location>
</feature>
<dbReference type="RefSeq" id="WP_284331925.1">
    <property type="nucleotide sequence ID" value="NZ_BSOA01000018.1"/>
</dbReference>
<evidence type="ECO:0000313" key="2">
    <source>
        <dbReference type="EMBL" id="GLQ88480.1"/>
    </source>
</evidence>
<evidence type="ECO:0000256" key="1">
    <source>
        <dbReference type="SAM" id="Phobius"/>
    </source>
</evidence>
<proteinExistence type="predicted"/>
<sequence>MRNADSARMVFALAFVTLGLLSLFSQDFALVWQPVPQGVPGRAWLAMLSGAVMVVGGAGLLARRSLLPAALTMMAYTLLWLLVVRIPMHEFTCCPEIVTLAAACWVLYAGTATPQDKPYFASLAGMNALRTARIAFALALPLIGLEHLVYVQGTTDMVPGWLPFRMGWACFTGIAHIAAGLAIALNVVPRLAATLEAWMMGGFTVLVWIPWVVDAPSQRFAWTGLMISAVYTAASWIVAASYGEVSLVSLDSSRNRKIELATSPTQSARSAPAASARA</sequence>
<dbReference type="EMBL" id="BSOA01000018">
    <property type="protein sequence ID" value="GLQ88480.1"/>
    <property type="molecule type" value="Genomic_DNA"/>
</dbReference>
<feature type="transmembrane region" description="Helical" evidence="1">
    <location>
        <begin position="97"/>
        <end position="113"/>
    </location>
</feature>